<name>A0A8K0CY57_IGNLU</name>
<comment type="similarity">
    <text evidence="1">Belongs to the peptidase S1 family.</text>
</comment>
<evidence type="ECO:0000256" key="1">
    <source>
        <dbReference type="ARBA" id="ARBA00007664"/>
    </source>
</evidence>
<protein>
    <recommendedName>
        <fullName evidence="7">Peptidase S1 domain-containing protein</fullName>
    </recommendedName>
</protein>
<evidence type="ECO:0000313" key="8">
    <source>
        <dbReference type="EMBL" id="KAF2895749.1"/>
    </source>
</evidence>
<dbReference type="GO" id="GO:0004252">
    <property type="term" value="F:serine-type endopeptidase activity"/>
    <property type="evidence" value="ECO:0007669"/>
    <property type="project" value="InterPro"/>
</dbReference>
<dbReference type="InterPro" id="IPR009003">
    <property type="entry name" value="Peptidase_S1_PA"/>
</dbReference>
<dbReference type="CDD" id="cd00190">
    <property type="entry name" value="Tryp_SPc"/>
    <property type="match status" value="1"/>
</dbReference>
<dbReference type="SUPFAM" id="SSF50494">
    <property type="entry name" value="Trypsin-like serine proteases"/>
    <property type="match status" value="1"/>
</dbReference>
<feature type="domain" description="Peptidase S1" evidence="7">
    <location>
        <begin position="35"/>
        <end position="287"/>
    </location>
</feature>
<dbReference type="SMART" id="SM00020">
    <property type="entry name" value="Tryp_SPc"/>
    <property type="match status" value="1"/>
</dbReference>
<dbReference type="OrthoDB" id="8189841at2759"/>
<gene>
    <name evidence="8" type="ORF">ILUMI_10423</name>
</gene>
<feature type="signal peptide" evidence="6">
    <location>
        <begin position="1"/>
        <end position="19"/>
    </location>
</feature>
<evidence type="ECO:0000259" key="7">
    <source>
        <dbReference type="PROSITE" id="PS50240"/>
    </source>
</evidence>
<dbReference type="PANTHER" id="PTHR24276">
    <property type="entry name" value="POLYSERASE-RELATED"/>
    <property type="match status" value="1"/>
</dbReference>
<reference evidence="8" key="1">
    <citation type="submission" date="2019-08" db="EMBL/GenBank/DDBJ databases">
        <title>The genome of the North American firefly Photinus pyralis.</title>
        <authorList>
            <consortium name="Photinus pyralis genome working group"/>
            <person name="Fallon T.R."/>
            <person name="Sander Lower S.E."/>
            <person name="Weng J.-K."/>
        </authorList>
    </citation>
    <scope>NUCLEOTIDE SEQUENCE</scope>
    <source>
        <strain evidence="8">TRF0915ILg1</strain>
        <tissue evidence="8">Whole body</tissue>
    </source>
</reference>
<dbReference type="InterPro" id="IPR050430">
    <property type="entry name" value="Peptidase_S1"/>
</dbReference>
<dbReference type="PANTHER" id="PTHR24276:SF91">
    <property type="entry name" value="AT26814P-RELATED"/>
    <property type="match status" value="1"/>
</dbReference>
<dbReference type="InterPro" id="IPR018114">
    <property type="entry name" value="TRYPSIN_HIS"/>
</dbReference>
<keyword evidence="5" id="KW-1015">Disulfide bond</keyword>
<dbReference type="InterPro" id="IPR001254">
    <property type="entry name" value="Trypsin_dom"/>
</dbReference>
<dbReference type="PROSITE" id="PS00134">
    <property type="entry name" value="TRYPSIN_HIS"/>
    <property type="match status" value="1"/>
</dbReference>
<dbReference type="Proteomes" id="UP000801492">
    <property type="component" value="Unassembled WGS sequence"/>
</dbReference>
<dbReference type="InterPro" id="IPR001314">
    <property type="entry name" value="Peptidase_S1A"/>
</dbReference>
<evidence type="ECO:0000256" key="3">
    <source>
        <dbReference type="ARBA" id="ARBA00022801"/>
    </source>
</evidence>
<dbReference type="EMBL" id="VTPC01005707">
    <property type="protein sequence ID" value="KAF2895749.1"/>
    <property type="molecule type" value="Genomic_DNA"/>
</dbReference>
<dbReference type="InterPro" id="IPR043504">
    <property type="entry name" value="Peptidase_S1_PA_chymotrypsin"/>
</dbReference>
<keyword evidence="2" id="KW-0645">Protease</keyword>
<evidence type="ECO:0000256" key="4">
    <source>
        <dbReference type="ARBA" id="ARBA00022825"/>
    </source>
</evidence>
<organism evidence="8 9">
    <name type="scientific">Ignelater luminosus</name>
    <name type="common">Cucubano</name>
    <name type="synonym">Pyrophorus luminosus</name>
    <dbReference type="NCBI Taxonomy" id="2038154"/>
    <lineage>
        <taxon>Eukaryota</taxon>
        <taxon>Metazoa</taxon>
        <taxon>Ecdysozoa</taxon>
        <taxon>Arthropoda</taxon>
        <taxon>Hexapoda</taxon>
        <taxon>Insecta</taxon>
        <taxon>Pterygota</taxon>
        <taxon>Neoptera</taxon>
        <taxon>Endopterygota</taxon>
        <taxon>Coleoptera</taxon>
        <taxon>Polyphaga</taxon>
        <taxon>Elateriformia</taxon>
        <taxon>Elateroidea</taxon>
        <taxon>Elateridae</taxon>
        <taxon>Agrypninae</taxon>
        <taxon>Pyrophorini</taxon>
        <taxon>Ignelater</taxon>
    </lineage>
</organism>
<dbReference type="Gene3D" id="2.40.10.10">
    <property type="entry name" value="Trypsin-like serine proteases"/>
    <property type="match status" value="1"/>
</dbReference>
<keyword evidence="3" id="KW-0378">Hydrolase</keyword>
<feature type="chain" id="PRO_5035462563" description="Peptidase S1 domain-containing protein" evidence="6">
    <location>
        <begin position="20"/>
        <end position="293"/>
    </location>
</feature>
<evidence type="ECO:0000256" key="5">
    <source>
        <dbReference type="ARBA" id="ARBA00023157"/>
    </source>
</evidence>
<accession>A0A8K0CY57</accession>
<keyword evidence="9" id="KW-1185">Reference proteome</keyword>
<comment type="caution">
    <text evidence="8">The sequence shown here is derived from an EMBL/GenBank/DDBJ whole genome shotgun (WGS) entry which is preliminary data.</text>
</comment>
<keyword evidence="6" id="KW-0732">Signal</keyword>
<dbReference type="PRINTS" id="PR00722">
    <property type="entry name" value="CHYMOTRYPSIN"/>
</dbReference>
<evidence type="ECO:0000256" key="6">
    <source>
        <dbReference type="SAM" id="SignalP"/>
    </source>
</evidence>
<dbReference type="GO" id="GO:0006508">
    <property type="term" value="P:proteolysis"/>
    <property type="evidence" value="ECO:0007669"/>
    <property type="project" value="UniProtKB-KW"/>
</dbReference>
<evidence type="ECO:0000256" key="2">
    <source>
        <dbReference type="ARBA" id="ARBA00022670"/>
    </source>
</evidence>
<dbReference type="PROSITE" id="PS50240">
    <property type="entry name" value="TRYPSIN_DOM"/>
    <property type="match status" value="1"/>
</dbReference>
<evidence type="ECO:0000313" key="9">
    <source>
        <dbReference type="Proteomes" id="UP000801492"/>
    </source>
</evidence>
<dbReference type="Pfam" id="PF00089">
    <property type="entry name" value="Trypsin"/>
    <property type="match status" value="1"/>
</dbReference>
<proteinExistence type="inferred from homology"/>
<sequence>MKLLILKLISLTILAMCDLKKHQIKKNGIDEDDRIVGGETVYINKYPFLVHLMEFVVEAFLPDRRTPKIVAVGDWHFVCGGSIVAISWALTAAHCIYEKDPEIEYGRLSFRANTTYSDIKVNKSVSNHKVLSFKIPDCYRHTRHDCDLSVVKVEKPFRGVDIKPIPLAPYNYNYRDHTKSAFVYGWGASKTGGNRTRALQRIKAFIVPTHICYMMSGSSTWIMTQNMFCTVEPKGQGACKGDEGGPIVKDNIQIGVASLVAHMCGDGQPTLYTKLSKFSKWIEQITKSRTNRQ</sequence>
<keyword evidence="4" id="KW-0720">Serine protease</keyword>
<dbReference type="AlphaFoldDB" id="A0A8K0CY57"/>